<reference evidence="1 2" key="2">
    <citation type="journal article" date="2021" name="Genomics">
        <title>High-quality reference genome for Clonorchis sinensis.</title>
        <authorList>
            <person name="Young N.D."/>
            <person name="Stroehlein A.J."/>
            <person name="Kinkar L."/>
            <person name="Wang T."/>
            <person name="Sohn W.M."/>
            <person name="Chang B.C.H."/>
            <person name="Kaur P."/>
            <person name="Weisz D."/>
            <person name="Dudchenko O."/>
            <person name="Aiden E.L."/>
            <person name="Korhonen P.K."/>
            <person name="Gasser R.B."/>
        </authorList>
    </citation>
    <scope>NUCLEOTIDE SEQUENCE [LARGE SCALE GENOMIC DNA]</scope>
    <source>
        <strain evidence="1">Cs-k2</strain>
    </source>
</reference>
<gene>
    <name evidence="1" type="ORF">CSKR_103816</name>
</gene>
<dbReference type="Proteomes" id="UP000286415">
    <property type="component" value="Unassembled WGS sequence"/>
</dbReference>
<sequence length="104" mass="12067">MKNHYENGVYRGFLSTADESQQRIIIDSMTSVFKNDASLSQNYDLLQSLIGNVSNKTEWRSHGPHPGKQVRPTPPKRFGISFIPFGKQWFGMHNKWPNQHSFWS</sequence>
<dbReference type="EMBL" id="NIRI02000056">
    <property type="protein sequence ID" value="KAG5446109.1"/>
    <property type="molecule type" value="Genomic_DNA"/>
</dbReference>
<dbReference type="AlphaFoldDB" id="A0A3R7FRJ5"/>
<accession>A0A3R7FRJ5</accession>
<reference evidence="1 2" key="1">
    <citation type="journal article" date="2018" name="Biotechnol. Adv.">
        <title>Improved genomic resources and new bioinformatic workflow for the carcinogenic parasite Clonorchis sinensis: Biotechnological implications.</title>
        <authorList>
            <person name="Wang D."/>
            <person name="Korhonen P.K."/>
            <person name="Gasser R.B."/>
            <person name="Young N.D."/>
        </authorList>
    </citation>
    <scope>NUCLEOTIDE SEQUENCE [LARGE SCALE GENOMIC DNA]</scope>
    <source>
        <strain evidence="1">Cs-k2</strain>
    </source>
</reference>
<protein>
    <submittedName>
        <fullName evidence="1">Uncharacterized protein</fullName>
    </submittedName>
</protein>
<dbReference type="InParanoid" id="A0A3R7FRJ5"/>
<keyword evidence="2" id="KW-1185">Reference proteome</keyword>
<evidence type="ECO:0000313" key="1">
    <source>
        <dbReference type="EMBL" id="KAG5446109.1"/>
    </source>
</evidence>
<proteinExistence type="predicted"/>
<name>A0A3R7FRJ5_CLOSI</name>
<evidence type="ECO:0000313" key="2">
    <source>
        <dbReference type="Proteomes" id="UP000286415"/>
    </source>
</evidence>
<comment type="caution">
    <text evidence="1">The sequence shown here is derived from an EMBL/GenBank/DDBJ whole genome shotgun (WGS) entry which is preliminary data.</text>
</comment>
<organism evidence="1 2">
    <name type="scientific">Clonorchis sinensis</name>
    <name type="common">Chinese liver fluke</name>
    <dbReference type="NCBI Taxonomy" id="79923"/>
    <lineage>
        <taxon>Eukaryota</taxon>
        <taxon>Metazoa</taxon>
        <taxon>Spiralia</taxon>
        <taxon>Lophotrochozoa</taxon>
        <taxon>Platyhelminthes</taxon>
        <taxon>Trematoda</taxon>
        <taxon>Digenea</taxon>
        <taxon>Opisthorchiida</taxon>
        <taxon>Opisthorchiata</taxon>
        <taxon>Opisthorchiidae</taxon>
        <taxon>Clonorchis</taxon>
    </lineage>
</organism>